<keyword evidence="2 7" id="KW-0349">Heme</keyword>
<dbReference type="RefSeq" id="WP_373282690.1">
    <property type="nucleotide sequence ID" value="NZ_BMEZ01000005.1"/>
</dbReference>
<keyword evidence="7" id="KW-0472">Membrane</keyword>
<dbReference type="PANTHER" id="PTHR47870:SF1">
    <property type="entry name" value="CYTOCHROME C-TYPE BIOGENESIS PROTEIN CCMH"/>
    <property type="match status" value="1"/>
</dbReference>
<name>A0A2T6B2F7_9RHOB</name>
<evidence type="ECO:0000256" key="1">
    <source>
        <dbReference type="ARBA" id="ARBA00010342"/>
    </source>
</evidence>
<proteinExistence type="inferred from homology"/>
<feature type="domain" description="CcmH/CycL/Ccl2/NrfF N-terminal" evidence="8">
    <location>
        <begin position="12"/>
        <end position="154"/>
    </location>
</feature>
<dbReference type="InterPro" id="IPR051263">
    <property type="entry name" value="C-type_cytochrome_biogenesis"/>
</dbReference>
<evidence type="ECO:0000313" key="9">
    <source>
        <dbReference type="EMBL" id="PTX50267.1"/>
    </source>
</evidence>
<accession>A0A2T6B2F7</accession>
<dbReference type="InterPro" id="IPR038297">
    <property type="entry name" value="CcmH/CycL/NrfF/Ccl2_sf"/>
</dbReference>
<keyword evidence="5" id="KW-0201">Cytochrome c-type biogenesis</keyword>
<dbReference type="Gene3D" id="1.10.8.640">
    <property type="entry name" value="Cytochrome C biogenesis protein"/>
    <property type="match status" value="1"/>
</dbReference>
<comment type="caution">
    <text evidence="9">The sequence shown here is derived from an EMBL/GenBank/DDBJ whole genome shotgun (WGS) entry which is preliminary data.</text>
</comment>
<dbReference type="CDD" id="cd16378">
    <property type="entry name" value="CcmH_N"/>
    <property type="match status" value="1"/>
</dbReference>
<feature type="signal peptide" evidence="7">
    <location>
        <begin position="1"/>
        <end position="23"/>
    </location>
</feature>
<dbReference type="EMBL" id="QBKN01000005">
    <property type="protein sequence ID" value="PTX50267.1"/>
    <property type="molecule type" value="Genomic_DNA"/>
</dbReference>
<keyword evidence="7" id="KW-0812">Transmembrane</keyword>
<keyword evidence="10" id="KW-1185">Reference proteome</keyword>
<evidence type="ECO:0000256" key="5">
    <source>
        <dbReference type="ARBA" id="ARBA00022748"/>
    </source>
</evidence>
<dbReference type="PANTHER" id="PTHR47870">
    <property type="entry name" value="CYTOCHROME C-TYPE BIOGENESIS PROTEIN CCMH"/>
    <property type="match status" value="1"/>
</dbReference>
<keyword evidence="6 7" id="KW-0408">Iron</keyword>
<comment type="similarity">
    <text evidence="1 7">Belongs to the CcmH/CycL/Ccl2/NrfF family.</text>
</comment>
<evidence type="ECO:0000256" key="4">
    <source>
        <dbReference type="ARBA" id="ARBA00022729"/>
    </source>
</evidence>
<dbReference type="GO" id="GO:0046872">
    <property type="term" value="F:metal ion binding"/>
    <property type="evidence" value="ECO:0007669"/>
    <property type="project" value="UniProtKB-KW"/>
</dbReference>
<evidence type="ECO:0000259" key="8">
    <source>
        <dbReference type="Pfam" id="PF03918"/>
    </source>
</evidence>
<dbReference type="GO" id="GO:0017004">
    <property type="term" value="P:cytochrome complex assembly"/>
    <property type="evidence" value="ECO:0007669"/>
    <property type="project" value="UniProtKB-KW"/>
</dbReference>
<dbReference type="Proteomes" id="UP000244069">
    <property type="component" value="Unassembled WGS sequence"/>
</dbReference>
<keyword evidence="7" id="KW-1133">Transmembrane helix</keyword>
<reference evidence="9 10" key="1">
    <citation type="submission" date="2018-04" db="EMBL/GenBank/DDBJ databases">
        <title>Genomic Encyclopedia of Archaeal and Bacterial Type Strains, Phase II (KMG-II): from individual species to whole genera.</title>
        <authorList>
            <person name="Goeker M."/>
        </authorList>
    </citation>
    <scope>NUCLEOTIDE SEQUENCE [LARGE SCALE GENOMIC DNA]</scope>
    <source>
        <strain evidence="9 10">DSM 29329</strain>
    </source>
</reference>
<evidence type="ECO:0000256" key="2">
    <source>
        <dbReference type="ARBA" id="ARBA00022617"/>
    </source>
</evidence>
<sequence length="156" mass="17475">MMLLLRRMILALCFAMAALPAAAVQPDEMLDDPVLEQRARDISAGLRCLVCQNESIDESNASLARDLRLLVRERLVAGDSNEEVVDFIVERYGEFVLLQPTTRGWNWLLWAAGPLLFICAAGVGAAYIRSRSRAESPASDALSEDERRRLEELLRE</sequence>
<evidence type="ECO:0000256" key="3">
    <source>
        <dbReference type="ARBA" id="ARBA00022723"/>
    </source>
</evidence>
<dbReference type="Pfam" id="PF03918">
    <property type="entry name" value="CcmH"/>
    <property type="match status" value="1"/>
</dbReference>
<comment type="function">
    <text evidence="7">Possible subunit of a heme lyase.</text>
</comment>
<dbReference type="InterPro" id="IPR005616">
    <property type="entry name" value="CcmH/CycL/Ccl2/NrfF_N"/>
</dbReference>
<keyword evidence="4 7" id="KW-0732">Signal</keyword>
<dbReference type="GO" id="GO:0005886">
    <property type="term" value="C:plasma membrane"/>
    <property type="evidence" value="ECO:0007669"/>
    <property type="project" value="TreeGrafter"/>
</dbReference>
<feature type="transmembrane region" description="Helical" evidence="7">
    <location>
        <begin position="107"/>
        <end position="128"/>
    </location>
</feature>
<keyword evidence="3 7" id="KW-0479">Metal-binding</keyword>
<feature type="chain" id="PRO_5015368123" description="Cytochrome c-type biogenesis protein" evidence="7">
    <location>
        <begin position="24"/>
        <end position="156"/>
    </location>
</feature>
<dbReference type="AlphaFoldDB" id="A0A2T6B2F7"/>
<gene>
    <name evidence="9" type="ORF">C8N44_105127</name>
</gene>
<evidence type="ECO:0000256" key="6">
    <source>
        <dbReference type="ARBA" id="ARBA00023004"/>
    </source>
</evidence>
<protein>
    <recommendedName>
        <fullName evidence="7">Cytochrome c-type biogenesis protein</fullName>
    </recommendedName>
</protein>
<evidence type="ECO:0000256" key="7">
    <source>
        <dbReference type="RuleBase" id="RU364112"/>
    </source>
</evidence>
<evidence type="ECO:0000313" key="10">
    <source>
        <dbReference type="Proteomes" id="UP000244069"/>
    </source>
</evidence>
<organism evidence="9 10">
    <name type="scientific">Allosediminivita pacifica</name>
    <dbReference type="NCBI Taxonomy" id="1267769"/>
    <lineage>
        <taxon>Bacteria</taxon>
        <taxon>Pseudomonadati</taxon>
        <taxon>Pseudomonadota</taxon>
        <taxon>Alphaproteobacteria</taxon>
        <taxon>Rhodobacterales</taxon>
        <taxon>Paracoccaceae</taxon>
        <taxon>Allosediminivita</taxon>
    </lineage>
</organism>